<dbReference type="EMBL" id="CP137080">
    <property type="protein sequence ID" value="WOQ70426.1"/>
    <property type="molecule type" value="Genomic_DNA"/>
</dbReference>
<evidence type="ECO:0000313" key="3">
    <source>
        <dbReference type="EMBL" id="WOQ70426.1"/>
    </source>
</evidence>
<evidence type="ECO:0000256" key="1">
    <source>
        <dbReference type="SAM" id="MobiDB-lite"/>
    </source>
</evidence>
<reference evidence="3 4" key="1">
    <citation type="submission" date="2023-10" db="EMBL/GenBank/DDBJ databases">
        <title>Y20.</title>
        <authorList>
            <person name="Zhang G."/>
            <person name="Ding Y."/>
        </authorList>
    </citation>
    <scope>NUCLEOTIDE SEQUENCE [LARGE SCALE GENOMIC DNA]</scope>
    <source>
        <strain evidence="3 4">Y20</strain>
    </source>
</reference>
<feature type="compositionally biased region" description="Low complexity" evidence="1">
    <location>
        <begin position="128"/>
        <end position="143"/>
    </location>
</feature>
<dbReference type="PROSITE" id="PS00409">
    <property type="entry name" value="PROKAR_NTER_METHYL"/>
    <property type="match status" value="1"/>
</dbReference>
<dbReference type="Pfam" id="PF07963">
    <property type="entry name" value="N_methyl"/>
    <property type="match status" value="1"/>
</dbReference>
<dbReference type="NCBIfam" id="TIGR02532">
    <property type="entry name" value="IV_pilin_GFxxxE"/>
    <property type="match status" value="1"/>
</dbReference>
<organism evidence="3 4">
    <name type="scientific">Microbacterium limosum</name>
    <dbReference type="NCBI Taxonomy" id="3079935"/>
    <lineage>
        <taxon>Bacteria</taxon>
        <taxon>Bacillati</taxon>
        <taxon>Actinomycetota</taxon>
        <taxon>Actinomycetes</taxon>
        <taxon>Micrococcales</taxon>
        <taxon>Microbacteriaceae</taxon>
        <taxon>Microbacterium</taxon>
    </lineage>
</organism>
<dbReference type="AlphaFoldDB" id="A0AAU0MJS8"/>
<evidence type="ECO:0000313" key="4">
    <source>
        <dbReference type="Proteomes" id="UP001329313"/>
    </source>
</evidence>
<dbReference type="RefSeq" id="WP_330171507.1">
    <property type="nucleotide sequence ID" value="NZ_CP137080.1"/>
</dbReference>
<name>A0AAU0MJS8_9MICO</name>
<accession>A0AAU0MJS8</accession>
<dbReference type="KEGG" id="mliy:RYJ27_04245"/>
<keyword evidence="4" id="KW-1185">Reference proteome</keyword>
<proteinExistence type="predicted"/>
<keyword evidence="2" id="KW-0812">Transmembrane</keyword>
<dbReference type="PANTHER" id="PTHR30093">
    <property type="entry name" value="GENERAL SECRETION PATHWAY PROTEIN G"/>
    <property type="match status" value="1"/>
</dbReference>
<dbReference type="PANTHER" id="PTHR30093:SF46">
    <property type="entry name" value="MSHA MINOR PILIN PROTEIN MSHB"/>
    <property type="match status" value="1"/>
</dbReference>
<sequence>MRSFVRTYIQAERKRREESGEKGFSLIELIVVVVILGVLAAVAIPVFLNIQQEAERNAISSVAANAASQASATLAQDSTDVPVAADFANLSDAGTYTIEPQGTIVDLDDICIRATKDGQWAQSGPGCTAPLTSWATTTTPTTP</sequence>
<protein>
    <submittedName>
        <fullName evidence="3">Prepilin-type N-terminal cleavage/methylation domain-containing protein</fullName>
    </submittedName>
</protein>
<keyword evidence="2" id="KW-1133">Transmembrane helix</keyword>
<dbReference type="Proteomes" id="UP001329313">
    <property type="component" value="Chromosome"/>
</dbReference>
<dbReference type="SUPFAM" id="SSF54523">
    <property type="entry name" value="Pili subunits"/>
    <property type="match status" value="1"/>
</dbReference>
<feature type="region of interest" description="Disordered" evidence="1">
    <location>
        <begin position="119"/>
        <end position="143"/>
    </location>
</feature>
<dbReference type="Gene3D" id="3.30.700.10">
    <property type="entry name" value="Glycoprotein, Type 4 Pilin"/>
    <property type="match status" value="1"/>
</dbReference>
<evidence type="ECO:0000256" key="2">
    <source>
        <dbReference type="SAM" id="Phobius"/>
    </source>
</evidence>
<gene>
    <name evidence="3" type="ORF">RYJ27_04245</name>
</gene>
<feature type="transmembrane region" description="Helical" evidence="2">
    <location>
        <begin position="23"/>
        <end position="48"/>
    </location>
</feature>
<dbReference type="InterPro" id="IPR012902">
    <property type="entry name" value="N_methyl_site"/>
</dbReference>
<dbReference type="InterPro" id="IPR045584">
    <property type="entry name" value="Pilin-like"/>
</dbReference>
<keyword evidence="2" id="KW-0472">Membrane</keyword>